<reference evidence="3" key="1">
    <citation type="submission" date="2025-08" db="UniProtKB">
        <authorList>
            <consortium name="RefSeq"/>
        </authorList>
    </citation>
    <scope>IDENTIFICATION</scope>
    <source>
        <tissue evidence="3">Ear skin</tissue>
    </source>
</reference>
<dbReference type="Proteomes" id="UP000694856">
    <property type="component" value="Chromosome 2"/>
</dbReference>
<sequence length="212" mass="22873">MERIWPSSCACKVTFPLLGLTPIQSQGLRGRVGLAQLVLCSGNPPVSPGLRQPFPPPSARRGELGKRVTPAGPGKDGSGASGETLPHCSYMAKFLAKLLGCTLPSKGASPMFESKSHSRVGLKSSTKQKTTIFSTLASEKSLSDCKKDQQWKPSMYGSMTPICFTSPLIEKPVGKIFFPRIHNSEKSTEADRIFLSGLPRTVCRFETVDFPG</sequence>
<dbReference type="GeneID" id="116659141"/>
<protein>
    <submittedName>
        <fullName evidence="3">Uncharacterized protein LOC116659141</fullName>
    </submittedName>
</protein>
<organism evidence="2 3">
    <name type="scientific">Camelus ferus</name>
    <name type="common">Wild bactrian camel</name>
    <name type="synonym">Camelus bactrianus ferus</name>
    <dbReference type="NCBI Taxonomy" id="419612"/>
    <lineage>
        <taxon>Eukaryota</taxon>
        <taxon>Metazoa</taxon>
        <taxon>Chordata</taxon>
        <taxon>Craniata</taxon>
        <taxon>Vertebrata</taxon>
        <taxon>Euteleostomi</taxon>
        <taxon>Mammalia</taxon>
        <taxon>Eutheria</taxon>
        <taxon>Laurasiatheria</taxon>
        <taxon>Artiodactyla</taxon>
        <taxon>Tylopoda</taxon>
        <taxon>Camelidae</taxon>
        <taxon>Camelus</taxon>
    </lineage>
</organism>
<evidence type="ECO:0000256" key="1">
    <source>
        <dbReference type="SAM" id="MobiDB-lite"/>
    </source>
</evidence>
<evidence type="ECO:0000313" key="3">
    <source>
        <dbReference type="RefSeq" id="XP_032322266.1"/>
    </source>
</evidence>
<evidence type="ECO:0000313" key="2">
    <source>
        <dbReference type="Proteomes" id="UP000694856"/>
    </source>
</evidence>
<name>A0A8B8RWD8_CAMFR</name>
<feature type="region of interest" description="Disordered" evidence="1">
    <location>
        <begin position="46"/>
        <end position="81"/>
    </location>
</feature>
<keyword evidence="2" id="KW-1185">Reference proteome</keyword>
<dbReference type="AlphaFoldDB" id="A0A8B8RWD8"/>
<dbReference type="KEGG" id="cfr:116659141"/>
<gene>
    <name evidence="3" type="primary">LOC116659141</name>
</gene>
<proteinExistence type="predicted"/>
<accession>A0A8B8RWD8</accession>
<dbReference type="RefSeq" id="XP_032322266.1">
    <property type="nucleotide sequence ID" value="XM_032466375.1"/>
</dbReference>